<accession>A0ABT9ZWF5</accession>
<evidence type="ECO:0000313" key="3">
    <source>
        <dbReference type="Proteomes" id="UP001230005"/>
    </source>
</evidence>
<gene>
    <name evidence="2" type="ORF">J2S74_002939</name>
</gene>
<reference evidence="2 3" key="1">
    <citation type="submission" date="2023-07" db="EMBL/GenBank/DDBJ databases">
        <title>Genomic Encyclopedia of Type Strains, Phase IV (KMG-IV): sequencing the most valuable type-strain genomes for metagenomic binning, comparative biology and taxonomic classification.</title>
        <authorList>
            <person name="Goeker M."/>
        </authorList>
    </citation>
    <scope>NUCLEOTIDE SEQUENCE [LARGE SCALE GENOMIC DNA]</scope>
    <source>
        <strain evidence="2 3">DSM 9768</strain>
    </source>
</reference>
<evidence type="ECO:0000256" key="1">
    <source>
        <dbReference type="SAM" id="MobiDB-lite"/>
    </source>
</evidence>
<evidence type="ECO:0000313" key="2">
    <source>
        <dbReference type="EMBL" id="MDQ0255557.1"/>
    </source>
</evidence>
<proteinExistence type="predicted"/>
<comment type="caution">
    <text evidence="2">The sequence shown here is derived from an EMBL/GenBank/DDBJ whole genome shotgun (WGS) entry which is preliminary data.</text>
</comment>
<sequence>MGKSLFLTSEVLFRHMLTLDNLAIAKRLHDLGKPFPSDRCFVAEFAKQDSFFYDGLRLFFNCPICIEDDRGFEDSFEPIIFTIRIPLVEEWYQLTQHLSDEEATKEKDWILSPIKELWCDYFEVNVSNTFTEFGLNVLVEGDFGFFQGFFDDYDDFYKRLEEKVIEKRNKVREDESYDSNSNNHSRRQLAS</sequence>
<feature type="region of interest" description="Disordered" evidence="1">
    <location>
        <begin position="171"/>
        <end position="191"/>
    </location>
</feature>
<protein>
    <submittedName>
        <fullName evidence="2">Uncharacterized protein</fullName>
    </submittedName>
</protein>
<organism evidence="2 3">
    <name type="scientific">Evansella vedderi</name>
    <dbReference type="NCBI Taxonomy" id="38282"/>
    <lineage>
        <taxon>Bacteria</taxon>
        <taxon>Bacillati</taxon>
        <taxon>Bacillota</taxon>
        <taxon>Bacilli</taxon>
        <taxon>Bacillales</taxon>
        <taxon>Bacillaceae</taxon>
        <taxon>Evansella</taxon>
    </lineage>
</organism>
<keyword evidence="3" id="KW-1185">Reference proteome</keyword>
<dbReference type="EMBL" id="JAUSUG010000011">
    <property type="protein sequence ID" value="MDQ0255557.1"/>
    <property type="molecule type" value="Genomic_DNA"/>
</dbReference>
<dbReference type="Proteomes" id="UP001230005">
    <property type="component" value="Unassembled WGS sequence"/>
</dbReference>
<name>A0ABT9ZWF5_9BACI</name>
<dbReference type="RefSeq" id="WP_307326517.1">
    <property type="nucleotide sequence ID" value="NZ_JAUSUG010000011.1"/>
</dbReference>